<dbReference type="KEGG" id="schy:GVO57_12290"/>
<proteinExistence type="predicted"/>
<dbReference type="Proteomes" id="UP000464468">
    <property type="component" value="Chromosome"/>
</dbReference>
<organism evidence="1 2">
    <name type="scientific">Sphingomonas changnyeongensis</name>
    <dbReference type="NCBI Taxonomy" id="2698679"/>
    <lineage>
        <taxon>Bacteria</taxon>
        <taxon>Pseudomonadati</taxon>
        <taxon>Pseudomonadota</taxon>
        <taxon>Alphaproteobacteria</taxon>
        <taxon>Sphingomonadales</taxon>
        <taxon>Sphingomonadaceae</taxon>
        <taxon>Sphingomonas</taxon>
    </lineage>
</organism>
<dbReference type="AlphaFoldDB" id="A0A7Z2NX73"/>
<gene>
    <name evidence="1" type="ORF">GVO57_12290</name>
</gene>
<name>A0A7Z2NX73_9SPHN</name>
<keyword evidence="2" id="KW-1185">Reference proteome</keyword>
<evidence type="ECO:0000313" key="2">
    <source>
        <dbReference type="Proteomes" id="UP000464468"/>
    </source>
</evidence>
<protein>
    <submittedName>
        <fullName evidence="1">Uncharacterized protein</fullName>
    </submittedName>
</protein>
<dbReference type="RefSeq" id="WP_160593412.1">
    <property type="nucleotide sequence ID" value="NZ_CP047895.1"/>
</dbReference>
<reference evidence="1 2" key="1">
    <citation type="submission" date="2020-01" db="EMBL/GenBank/DDBJ databases">
        <title>Sphingomonas sp. C33 whole genome sequece.</title>
        <authorList>
            <person name="Park C."/>
        </authorList>
    </citation>
    <scope>NUCLEOTIDE SEQUENCE [LARGE SCALE GENOMIC DNA]</scope>
    <source>
        <strain evidence="1 2">C33</strain>
    </source>
</reference>
<accession>A0A7Z2NX73</accession>
<sequence length="213" mass="22745">MTAIIGLALASPAAAQLTEQVDLTKPERPVPASGEAMIVLRAHASTMAGDNRILVHRYDPATQQVVTGPDGKPAGAKLTYSYTLFGGKKGEKALRVAIVPAGDYVLAGRTFNVTYTDSFCFGAPRFSLRPGEVVYLGDYEMLALEKMPDRERRNAMRYSADIVSARASLAAAYPALAPQLTTWTPANGATFRCNGDEFTAYAIPAKSAPALQD</sequence>
<dbReference type="EMBL" id="CP047895">
    <property type="protein sequence ID" value="QHL91445.1"/>
    <property type="molecule type" value="Genomic_DNA"/>
</dbReference>
<evidence type="ECO:0000313" key="1">
    <source>
        <dbReference type="EMBL" id="QHL91445.1"/>
    </source>
</evidence>